<proteinExistence type="inferred from homology"/>
<protein>
    <submittedName>
        <fullName evidence="3">Regulator of G-protein signaling 9-binding protein</fullName>
    </submittedName>
</protein>
<gene>
    <name evidence="3" type="ORF">X975_10130</name>
</gene>
<feature type="non-terminal residue" evidence="3">
    <location>
        <position position="212"/>
    </location>
</feature>
<comment type="similarity">
    <text evidence="1">Belongs to the RGS7BP/RGS9BP family.</text>
</comment>
<dbReference type="PANTHER" id="PTHR21029">
    <property type="entry name" value="R-SEVEN BINDING PROTEIN (R7BP) HOMOLOG"/>
    <property type="match status" value="1"/>
</dbReference>
<keyword evidence="4" id="KW-1185">Reference proteome</keyword>
<sequence length="212" mass="23740">MENGGNAGGSSTSRNYQLPSFSDCLPPVADYIHAIKADSISTQCSEIIDHFSMEVAQVIAPKTVVKVVEDLSHQICKYHSLALTIGTNVDGESLRQELLERQQKACDTVVSTTTQLSDAFRRADSIPKKEIGDLERSCKVLVACIHTLDRELRRTMHLYHLFPLVPDADGTSECHFIRTGVTEKVEAKDKSALVLFHCNPTEKYFRERDSWQ</sequence>
<evidence type="ECO:0000256" key="2">
    <source>
        <dbReference type="ARBA" id="ARBA00022700"/>
    </source>
</evidence>
<organism evidence="3 4">
    <name type="scientific">Stegodyphus mimosarum</name>
    <name type="common">African social velvet spider</name>
    <dbReference type="NCBI Taxonomy" id="407821"/>
    <lineage>
        <taxon>Eukaryota</taxon>
        <taxon>Metazoa</taxon>
        <taxon>Ecdysozoa</taxon>
        <taxon>Arthropoda</taxon>
        <taxon>Chelicerata</taxon>
        <taxon>Arachnida</taxon>
        <taxon>Araneae</taxon>
        <taxon>Araneomorphae</taxon>
        <taxon>Entelegynae</taxon>
        <taxon>Eresoidea</taxon>
        <taxon>Eresidae</taxon>
        <taxon>Stegodyphus</taxon>
    </lineage>
</organism>
<keyword evidence="2" id="KW-0734">Signal transduction inhibitor</keyword>
<dbReference type="GO" id="GO:0009968">
    <property type="term" value="P:negative regulation of signal transduction"/>
    <property type="evidence" value="ECO:0007669"/>
    <property type="project" value="UniProtKB-KW"/>
</dbReference>
<dbReference type="Proteomes" id="UP000054359">
    <property type="component" value="Unassembled WGS sequence"/>
</dbReference>
<dbReference type="OrthoDB" id="8062037at2759"/>
<reference evidence="3 4" key="1">
    <citation type="submission" date="2013-11" db="EMBL/GenBank/DDBJ databases">
        <title>Genome sequencing of Stegodyphus mimosarum.</title>
        <authorList>
            <person name="Bechsgaard J."/>
        </authorList>
    </citation>
    <scope>NUCLEOTIDE SEQUENCE [LARGE SCALE GENOMIC DNA]</scope>
</reference>
<evidence type="ECO:0000256" key="1">
    <source>
        <dbReference type="ARBA" id="ARBA00007457"/>
    </source>
</evidence>
<dbReference type="InterPro" id="IPR026512">
    <property type="entry name" value="RGS7BP/RGS9BP"/>
</dbReference>
<name>A0A087TSQ7_STEMI</name>
<dbReference type="AlphaFoldDB" id="A0A087TSQ7"/>
<accession>A0A087TSQ7</accession>
<dbReference type="EMBL" id="KK116569">
    <property type="protein sequence ID" value="KFM68146.1"/>
    <property type="molecule type" value="Genomic_DNA"/>
</dbReference>
<evidence type="ECO:0000313" key="4">
    <source>
        <dbReference type="Proteomes" id="UP000054359"/>
    </source>
</evidence>
<evidence type="ECO:0000313" key="3">
    <source>
        <dbReference type="EMBL" id="KFM68146.1"/>
    </source>
</evidence>